<feature type="transmembrane region" description="Helical" evidence="9">
    <location>
        <begin position="128"/>
        <end position="145"/>
    </location>
</feature>
<keyword evidence="7 9" id="KW-0472">Membrane</keyword>
<sequence length="170" mass="19079">MIDHILKQLHRFAEAVAATLLAVIFAAFIIQIVLRYVFNWPVGWTTELSLAAWLWLVLWGAAFVLKDDEEIRIEILVDRMGPNGRRVLAGLGALCVIVFFGMSLKPAYEYVAFMKVEKSSYMGIRMDFTYSIYIVFVVAVLLRALRTLVRAIRGTLPAPRAPDAATTSAI</sequence>
<dbReference type="InterPro" id="IPR007387">
    <property type="entry name" value="TRAP_DctQ"/>
</dbReference>
<comment type="caution">
    <text evidence="11">The sequence shown here is derived from an EMBL/GenBank/DDBJ whole genome shotgun (WGS) entry which is preliminary data.</text>
</comment>
<accession>A0A916SEA4</accession>
<evidence type="ECO:0000259" key="10">
    <source>
        <dbReference type="Pfam" id="PF04290"/>
    </source>
</evidence>
<evidence type="ECO:0000256" key="3">
    <source>
        <dbReference type="ARBA" id="ARBA00022475"/>
    </source>
</evidence>
<keyword evidence="2 9" id="KW-0813">Transport</keyword>
<keyword evidence="4 9" id="KW-0997">Cell inner membrane</keyword>
<reference evidence="11" key="2">
    <citation type="submission" date="2020-09" db="EMBL/GenBank/DDBJ databases">
        <authorList>
            <person name="Sun Q."/>
            <person name="Zhou Y."/>
        </authorList>
    </citation>
    <scope>NUCLEOTIDE SEQUENCE</scope>
    <source>
        <strain evidence="11">CGMCC 1.15322</strain>
    </source>
</reference>
<keyword evidence="5 9" id="KW-0812">Transmembrane</keyword>
<comment type="similarity">
    <text evidence="8 9">Belongs to the TRAP transporter small permease family.</text>
</comment>
<dbReference type="Proteomes" id="UP000620596">
    <property type="component" value="Unassembled WGS sequence"/>
</dbReference>
<dbReference type="AlphaFoldDB" id="A0A916SEA4"/>
<evidence type="ECO:0000256" key="9">
    <source>
        <dbReference type="RuleBase" id="RU369079"/>
    </source>
</evidence>
<dbReference type="RefSeq" id="WP_188707518.1">
    <property type="nucleotide sequence ID" value="NZ_BMIG01000003.1"/>
</dbReference>
<comment type="subunit">
    <text evidence="9">The complex comprises the extracytoplasmic solute receptor protein and the two transmembrane proteins.</text>
</comment>
<comment type="subcellular location">
    <subcellularLocation>
        <location evidence="1 9">Cell inner membrane</location>
        <topology evidence="1 9">Multi-pass membrane protein</topology>
    </subcellularLocation>
</comment>
<reference evidence="11" key="1">
    <citation type="journal article" date="2014" name="Int. J. Syst. Evol. Microbiol.">
        <title>Complete genome sequence of Corynebacterium casei LMG S-19264T (=DSM 44701T), isolated from a smear-ripened cheese.</title>
        <authorList>
            <consortium name="US DOE Joint Genome Institute (JGI-PGF)"/>
            <person name="Walter F."/>
            <person name="Albersmeier A."/>
            <person name="Kalinowski J."/>
            <person name="Ruckert C."/>
        </authorList>
    </citation>
    <scope>NUCLEOTIDE SEQUENCE</scope>
    <source>
        <strain evidence="11">CGMCC 1.15322</strain>
    </source>
</reference>
<evidence type="ECO:0000256" key="7">
    <source>
        <dbReference type="ARBA" id="ARBA00023136"/>
    </source>
</evidence>
<evidence type="ECO:0000256" key="4">
    <source>
        <dbReference type="ARBA" id="ARBA00022519"/>
    </source>
</evidence>
<dbReference type="PANTHER" id="PTHR35011">
    <property type="entry name" value="2,3-DIKETO-L-GULONATE TRAP TRANSPORTER SMALL PERMEASE PROTEIN YIAM"/>
    <property type="match status" value="1"/>
</dbReference>
<gene>
    <name evidence="11" type="ORF">GCM10011496_12840</name>
</gene>
<dbReference type="GO" id="GO:0005886">
    <property type="term" value="C:plasma membrane"/>
    <property type="evidence" value="ECO:0007669"/>
    <property type="project" value="UniProtKB-SubCell"/>
</dbReference>
<evidence type="ECO:0000313" key="12">
    <source>
        <dbReference type="Proteomes" id="UP000620596"/>
    </source>
</evidence>
<dbReference type="Pfam" id="PF04290">
    <property type="entry name" value="DctQ"/>
    <property type="match status" value="1"/>
</dbReference>
<comment type="function">
    <text evidence="9">Part of the tripartite ATP-independent periplasmic (TRAP) transport system.</text>
</comment>
<dbReference type="GO" id="GO:0015740">
    <property type="term" value="P:C4-dicarboxylate transport"/>
    <property type="evidence" value="ECO:0007669"/>
    <property type="project" value="TreeGrafter"/>
</dbReference>
<evidence type="ECO:0000313" key="11">
    <source>
        <dbReference type="EMBL" id="GGA93264.1"/>
    </source>
</evidence>
<feature type="transmembrane region" description="Helical" evidence="9">
    <location>
        <begin position="87"/>
        <end position="108"/>
    </location>
</feature>
<evidence type="ECO:0000256" key="8">
    <source>
        <dbReference type="ARBA" id="ARBA00038436"/>
    </source>
</evidence>
<dbReference type="InterPro" id="IPR055348">
    <property type="entry name" value="DctQ"/>
</dbReference>
<evidence type="ECO:0000256" key="1">
    <source>
        <dbReference type="ARBA" id="ARBA00004429"/>
    </source>
</evidence>
<feature type="domain" description="Tripartite ATP-independent periplasmic transporters DctQ component" evidence="10">
    <location>
        <begin position="25"/>
        <end position="153"/>
    </location>
</feature>
<feature type="transmembrane region" description="Helical" evidence="9">
    <location>
        <begin position="50"/>
        <end position="66"/>
    </location>
</feature>
<dbReference type="EMBL" id="BMIG01000003">
    <property type="protein sequence ID" value="GGA93264.1"/>
    <property type="molecule type" value="Genomic_DNA"/>
</dbReference>
<dbReference type="PANTHER" id="PTHR35011:SF2">
    <property type="entry name" value="2,3-DIKETO-L-GULONATE TRAP TRANSPORTER SMALL PERMEASE PROTEIN YIAM"/>
    <property type="match status" value="1"/>
</dbReference>
<keyword evidence="3" id="KW-1003">Cell membrane</keyword>
<protein>
    <recommendedName>
        <fullName evidence="9">TRAP transporter small permease protein</fullName>
    </recommendedName>
</protein>
<keyword evidence="6 9" id="KW-1133">Transmembrane helix</keyword>
<name>A0A916SEA4_9BURK</name>
<evidence type="ECO:0000256" key="2">
    <source>
        <dbReference type="ARBA" id="ARBA00022448"/>
    </source>
</evidence>
<keyword evidence="12" id="KW-1185">Reference proteome</keyword>
<dbReference type="GO" id="GO:0022857">
    <property type="term" value="F:transmembrane transporter activity"/>
    <property type="evidence" value="ECO:0007669"/>
    <property type="project" value="UniProtKB-UniRule"/>
</dbReference>
<evidence type="ECO:0000256" key="6">
    <source>
        <dbReference type="ARBA" id="ARBA00022989"/>
    </source>
</evidence>
<evidence type="ECO:0000256" key="5">
    <source>
        <dbReference type="ARBA" id="ARBA00022692"/>
    </source>
</evidence>
<organism evidence="11 12">
    <name type="scientific">Polaromonas eurypsychrophila</name>
    <dbReference type="NCBI Taxonomy" id="1614635"/>
    <lineage>
        <taxon>Bacteria</taxon>
        <taxon>Pseudomonadati</taxon>
        <taxon>Pseudomonadota</taxon>
        <taxon>Betaproteobacteria</taxon>
        <taxon>Burkholderiales</taxon>
        <taxon>Comamonadaceae</taxon>
        <taxon>Polaromonas</taxon>
    </lineage>
</organism>
<proteinExistence type="inferred from homology"/>
<feature type="transmembrane region" description="Helical" evidence="9">
    <location>
        <begin position="12"/>
        <end position="38"/>
    </location>
</feature>